<dbReference type="InterPro" id="IPR001806">
    <property type="entry name" value="Small_GTPase"/>
</dbReference>
<dbReference type="SMART" id="SM00176">
    <property type="entry name" value="RAN"/>
    <property type="match status" value="1"/>
</dbReference>
<sequence length="283" mass="31623">MDQSETSDIHLKLLLIGDMTFRVGGCLVKQSHDFLGVQVSAAYSGAVLTFALEILALMLAESCFESQHFPVNLCVDWDAARAPVPKDFTCFSVDVGKSSLLFRYIDDGFSDTYMSTIGVDFKVKTVMIGNTRVKLQIWDTAGQERFRTITSTYYRGAHGIIIVYDVNDVKTFCNVEKWVKEAQTYADEGVARILVGNKNESEELKTVATCDAQRLAAKNSCLFIETSAKNDENVDQMFYIITREALRLRLNAVQKQQEAQQTVVQLTPISGLKSKHKPKCCKG</sequence>
<keyword evidence="5" id="KW-0636">Prenylation</keyword>
<evidence type="ECO:0000313" key="7">
    <source>
        <dbReference type="Proteomes" id="UP000277204"/>
    </source>
</evidence>
<organism evidence="6 7">
    <name type="scientific">Schistosoma margrebowiei</name>
    <dbReference type="NCBI Taxonomy" id="48269"/>
    <lineage>
        <taxon>Eukaryota</taxon>
        <taxon>Metazoa</taxon>
        <taxon>Spiralia</taxon>
        <taxon>Lophotrochozoa</taxon>
        <taxon>Platyhelminthes</taxon>
        <taxon>Trematoda</taxon>
        <taxon>Digenea</taxon>
        <taxon>Strigeidida</taxon>
        <taxon>Schistosomatoidea</taxon>
        <taxon>Schistosomatidae</taxon>
        <taxon>Schistosoma</taxon>
    </lineage>
</organism>
<dbReference type="EMBL" id="UZAI01001567">
    <property type="protein sequence ID" value="VDO63266.1"/>
    <property type="molecule type" value="Genomic_DNA"/>
</dbReference>
<reference evidence="6 7" key="1">
    <citation type="submission" date="2018-11" db="EMBL/GenBank/DDBJ databases">
        <authorList>
            <consortium name="Pathogen Informatics"/>
        </authorList>
    </citation>
    <scope>NUCLEOTIDE SEQUENCE [LARGE SCALE GENOMIC DNA]</scope>
    <source>
        <strain evidence="6 7">Zambia</strain>
    </source>
</reference>
<dbReference type="GO" id="GO:0005525">
    <property type="term" value="F:GTP binding"/>
    <property type="evidence" value="ECO:0007669"/>
    <property type="project" value="UniProtKB-KW"/>
</dbReference>
<dbReference type="Proteomes" id="UP000277204">
    <property type="component" value="Unassembled WGS sequence"/>
</dbReference>
<dbReference type="Gene3D" id="3.40.50.300">
    <property type="entry name" value="P-loop containing nucleotide triphosphate hydrolases"/>
    <property type="match status" value="1"/>
</dbReference>
<dbReference type="PRINTS" id="PR00449">
    <property type="entry name" value="RASTRNSFRMNG"/>
</dbReference>
<dbReference type="FunFam" id="3.40.50.300:FF:001129">
    <property type="entry name" value="ras-related protein Rab-44 isoform X2"/>
    <property type="match status" value="1"/>
</dbReference>
<keyword evidence="2" id="KW-0547">Nucleotide-binding</keyword>
<evidence type="ECO:0000256" key="4">
    <source>
        <dbReference type="ARBA" id="ARBA00023288"/>
    </source>
</evidence>
<dbReference type="CDD" id="cd00154">
    <property type="entry name" value="Rab"/>
    <property type="match status" value="1"/>
</dbReference>
<keyword evidence="3" id="KW-0342">GTP-binding</keyword>
<dbReference type="PROSITE" id="PS51421">
    <property type="entry name" value="RAS"/>
    <property type="match status" value="1"/>
</dbReference>
<dbReference type="SMART" id="SM00173">
    <property type="entry name" value="RAS"/>
    <property type="match status" value="1"/>
</dbReference>
<proteinExistence type="inferred from homology"/>
<dbReference type="SUPFAM" id="SSF52540">
    <property type="entry name" value="P-loop containing nucleoside triphosphate hydrolases"/>
    <property type="match status" value="1"/>
</dbReference>
<dbReference type="SMART" id="SM00174">
    <property type="entry name" value="RHO"/>
    <property type="match status" value="1"/>
</dbReference>
<keyword evidence="4" id="KW-0449">Lipoprotein</keyword>
<name>A0A183LLX8_9TREM</name>
<gene>
    <name evidence="6" type="ORF">SMRZ_LOCUS4803</name>
</gene>
<evidence type="ECO:0000256" key="2">
    <source>
        <dbReference type="ARBA" id="ARBA00022741"/>
    </source>
</evidence>
<evidence type="ECO:0000313" key="6">
    <source>
        <dbReference type="EMBL" id="VDO63266.1"/>
    </source>
</evidence>
<comment type="similarity">
    <text evidence="1">Belongs to the small GTPase superfamily. Rab family.</text>
</comment>
<dbReference type="STRING" id="48269.A0A183LLX8"/>
<evidence type="ECO:0000256" key="1">
    <source>
        <dbReference type="ARBA" id="ARBA00006270"/>
    </source>
</evidence>
<dbReference type="PROSITE" id="PS51419">
    <property type="entry name" value="RAB"/>
    <property type="match status" value="1"/>
</dbReference>
<dbReference type="NCBIfam" id="TIGR00231">
    <property type="entry name" value="small_GTP"/>
    <property type="match status" value="1"/>
</dbReference>
<dbReference type="InterPro" id="IPR005225">
    <property type="entry name" value="Small_GTP-bd"/>
</dbReference>
<dbReference type="PANTHER" id="PTHR47980">
    <property type="entry name" value="LD44762P"/>
    <property type="match status" value="1"/>
</dbReference>
<dbReference type="GO" id="GO:0003924">
    <property type="term" value="F:GTPase activity"/>
    <property type="evidence" value="ECO:0007669"/>
    <property type="project" value="InterPro"/>
</dbReference>
<dbReference type="InterPro" id="IPR027417">
    <property type="entry name" value="P-loop_NTPase"/>
</dbReference>
<evidence type="ECO:0000256" key="5">
    <source>
        <dbReference type="ARBA" id="ARBA00023289"/>
    </source>
</evidence>
<accession>A0A183LLX8</accession>
<keyword evidence="7" id="KW-1185">Reference proteome</keyword>
<dbReference type="SMART" id="SM00175">
    <property type="entry name" value="RAB"/>
    <property type="match status" value="1"/>
</dbReference>
<dbReference type="AlphaFoldDB" id="A0A183LLX8"/>
<protein>
    <submittedName>
        <fullName evidence="6">Uncharacterized protein</fullName>
    </submittedName>
</protein>
<dbReference type="InterPro" id="IPR050305">
    <property type="entry name" value="Small_GTPase_Rab"/>
</dbReference>
<evidence type="ECO:0000256" key="3">
    <source>
        <dbReference type="ARBA" id="ARBA00023134"/>
    </source>
</evidence>
<dbReference type="Pfam" id="PF00071">
    <property type="entry name" value="Ras"/>
    <property type="match status" value="1"/>
</dbReference>